<dbReference type="NCBIfam" id="TIGR02532">
    <property type="entry name" value="IV_pilin_GFxxxE"/>
    <property type="match status" value="1"/>
</dbReference>
<dbReference type="Gene3D" id="3.30.700.10">
    <property type="entry name" value="Glycoprotein, Type 4 Pilin"/>
    <property type="match status" value="1"/>
</dbReference>
<evidence type="ECO:0000313" key="3">
    <source>
        <dbReference type="EMBL" id="TCJ84842.1"/>
    </source>
</evidence>
<keyword evidence="2" id="KW-0472">Membrane</keyword>
<dbReference type="AlphaFoldDB" id="A0A4R1EXS1"/>
<protein>
    <submittedName>
        <fullName evidence="3">Type IV pilus assembly protein PilE</fullName>
    </submittedName>
</protein>
<evidence type="ECO:0000256" key="2">
    <source>
        <dbReference type="SAM" id="Phobius"/>
    </source>
</evidence>
<evidence type="ECO:0000256" key="1">
    <source>
        <dbReference type="ARBA" id="ARBA00022481"/>
    </source>
</evidence>
<name>A0A4R1EXS1_9GAMM</name>
<proteinExistence type="predicted"/>
<dbReference type="Proteomes" id="UP000294887">
    <property type="component" value="Unassembled WGS sequence"/>
</dbReference>
<dbReference type="SUPFAM" id="SSF54523">
    <property type="entry name" value="Pili subunits"/>
    <property type="match status" value="1"/>
</dbReference>
<dbReference type="InterPro" id="IPR000983">
    <property type="entry name" value="Bac_GSPG_pilin"/>
</dbReference>
<keyword evidence="2" id="KW-1133">Transmembrane helix</keyword>
<dbReference type="InterPro" id="IPR012902">
    <property type="entry name" value="N_methyl_site"/>
</dbReference>
<dbReference type="PRINTS" id="PR00813">
    <property type="entry name" value="BCTERIALGSPG"/>
</dbReference>
<dbReference type="Pfam" id="PF16732">
    <property type="entry name" value="ComP_DUS"/>
    <property type="match status" value="1"/>
</dbReference>
<dbReference type="EMBL" id="SMFQ01000004">
    <property type="protein sequence ID" value="TCJ84842.1"/>
    <property type="molecule type" value="Genomic_DNA"/>
</dbReference>
<dbReference type="Pfam" id="PF07963">
    <property type="entry name" value="N_methyl"/>
    <property type="match status" value="1"/>
</dbReference>
<dbReference type="PANTHER" id="PTHR30093">
    <property type="entry name" value="GENERAL SECRETION PATHWAY PROTEIN G"/>
    <property type="match status" value="1"/>
</dbReference>
<sequence>MNNRKFNKGFTLMELMIVVAILGIIAAISIPSYMEHVKKSKRTDAKVELLRIAQIQESYYAQNLSYASSLTAARNAGGLGMTAPVMSEQDNYAIELTALPAACGGTAVSPCTSYTLTADAQAKQNDSHCDNFTITNTGLKRVSADGGSVDRSKECWK</sequence>
<accession>A0A4R1EXS1</accession>
<feature type="transmembrane region" description="Helical" evidence="2">
    <location>
        <begin position="12"/>
        <end position="34"/>
    </location>
</feature>
<dbReference type="InterPro" id="IPR045584">
    <property type="entry name" value="Pilin-like"/>
</dbReference>
<dbReference type="GO" id="GO:0043683">
    <property type="term" value="P:type IV pilus assembly"/>
    <property type="evidence" value="ECO:0007669"/>
    <property type="project" value="InterPro"/>
</dbReference>
<reference evidence="3 4" key="1">
    <citation type="submission" date="2019-03" db="EMBL/GenBank/DDBJ databases">
        <title>Genomic Encyclopedia of Type Strains, Phase IV (KMG-IV): sequencing the most valuable type-strain genomes for metagenomic binning, comparative biology and taxonomic classification.</title>
        <authorList>
            <person name="Goeker M."/>
        </authorList>
    </citation>
    <scope>NUCLEOTIDE SEQUENCE [LARGE SCALE GENOMIC DNA]</scope>
    <source>
        <strain evidence="3 4">DSM 24830</strain>
    </source>
</reference>
<dbReference type="GO" id="GO:0015627">
    <property type="term" value="C:type II protein secretion system complex"/>
    <property type="evidence" value="ECO:0007669"/>
    <property type="project" value="InterPro"/>
</dbReference>
<gene>
    <name evidence="3" type="ORF">EV695_2805</name>
</gene>
<dbReference type="InterPro" id="IPR031982">
    <property type="entry name" value="PilE-like"/>
</dbReference>
<dbReference type="PANTHER" id="PTHR30093:SF47">
    <property type="entry name" value="TYPE IV PILUS NON-CORE MINOR PILIN PILE"/>
    <property type="match status" value="1"/>
</dbReference>
<keyword evidence="2" id="KW-0812">Transmembrane</keyword>
<comment type="caution">
    <text evidence="3">The sequence shown here is derived from an EMBL/GenBank/DDBJ whole genome shotgun (WGS) entry which is preliminary data.</text>
</comment>
<dbReference type="OrthoDB" id="5296638at2"/>
<organism evidence="3 4">
    <name type="scientific">Cocleimonas flava</name>
    <dbReference type="NCBI Taxonomy" id="634765"/>
    <lineage>
        <taxon>Bacteria</taxon>
        <taxon>Pseudomonadati</taxon>
        <taxon>Pseudomonadota</taxon>
        <taxon>Gammaproteobacteria</taxon>
        <taxon>Thiotrichales</taxon>
        <taxon>Thiotrichaceae</taxon>
        <taxon>Cocleimonas</taxon>
    </lineage>
</organism>
<keyword evidence="1" id="KW-0488">Methylation</keyword>
<keyword evidence="4" id="KW-1185">Reference proteome</keyword>
<dbReference type="GO" id="GO:0015628">
    <property type="term" value="P:protein secretion by the type II secretion system"/>
    <property type="evidence" value="ECO:0007669"/>
    <property type="project" value="InterPro"/>
</dbReference>
<evidence type="ECO:0000313" key="4">
    <source>
        <dbReference type="Proteomes" id="UP000294887"/>
    </source>
</evidence>